<proteinExistence type="predicted"/>
<dbReference type="EMBL" id="CP039353">
    <property type="protein sequence ID" value="QCE06888.1"/>
    <property type="molecule type" value="Genomic_DNA"/>
</dbReference>
<name>A0A4D6N0T8_VIGUN</name>
<evidence type="ECO:0000313" key="3">
    <source>
        <dbReference type="Proteomes" id="UP000501690"/>
    </source>
</evidence>
<feature type="region of interest" description="Disordered" evidence="1">
    <location>
        <begin position="139"/>
        <end position="169"/>
    </location>
</feature>
<feature type="compositionally biased region" description="Basic and acidic residues" evidence="1">
    <location>
        <begin position="156"/>
        <end position="169"/>
    </location>
</feature>
<feature type="region of interest" description="Disordered" evidence="1">
    <location>
        <begin position="88"/>
        <end position="109"/>
    </location>
</feature>
<accession>A0A4D6N0T8</accession>
<sequence length="169" mass="18290">MDTSLLLDYVLVMVLRPLKLLGSPIQPHSCKQYLKCCLSSFQNALLGLLTALGQANSKLNSSSLLRSALGAAGPVGLRVEARYQLLSSGETRHSRPSDPVSPRRDLQKQTLARAQAKGLRFERGVGSLRRGRGRLSECAKNLSGPLSRSRLSEGLQLERGDSPHLSEGS</sequence>
<gene>
    <name evidence="2" type="ORF">DEO72_LG9g1902</name>
</gene>
<organism evidence="2 3">
    <name type="scientific">Vigna unguiculata</name>
    <name type="common">Cowpea</name>
    <dbReference type="NCBI Taxonomy" id="3917"/>
    <lineage>
        <taxon>Eukaryota</taxon>
        <taxon>Viridiplantae</taxon>
        <taxon>Streptophyta</taxon>
        <taxon>Embryophyta</taxon>
        <taxon>Tracheophyta</taxon>
        <taxon>Spermatophyta</taxon>
        <taxon>Magnoliopsida</taxon>
        <taxon>eudicotyledons</taxon>
        <taxon>Gunneridae</taxon>
        <taxon>Pentapetalae</taxon>
        <taxon>rosids</taxon>
        <taxon>fabids</taxon>
        <taxon>Fabales</taxon>
        <taxon>Fabaceae</taxon>
        <taxon>Papilionoideae</taxon>
        <taxon>50 kb inversion clade</taxon>
        <taxon>NPAAA clade</taxon>
        <taxon>indigoferoid/millettioid clade</taxon>
        <taxon>Phaseoleae</taxon>
        <taxon>Vigna</taxon>
    </lineage>
</organism>
<keyword evidence="3" id="KW-1185">Reference proteome</keyword>
<feature type="compositionally biased region" description="Basic and acidic residues" evidence="1">
    <location>
        <begin position="90"/>
        <end position="107"/>
    </location>
</feature>
<reference evidence="2 3" key="1">
    <citation type="submission" date="2019-04" db="EMBL/GenBank/DDBJ databases">
        <title>An improved genome assembly and genetic linkage map for asparagus bean, Vigna unguiculata ssp. sesquipedialis.</title>
        <authorList>
            <person name="Xia Q."/>
            <person name="Zhang R."/>
            <person name="Dong Y."/>
        </authorList>
    </citation>
    <scope>NUCLEOTIDE SEQUENCE [LARGE SCALE GENOMIC DNA]</scope>
    <source>
        <tissue evidence="2">Leaf</tissue>
    </source>
</reference>
<dbReference type="AlphaFoldDB" id="A0A4D6N0T8"/>
<protein>
    <submittedName>
        <fullName evidence="2">Uncharacterized protein</fullName>
    </submittedName>
</protein>
<dbReference type="Proteomes" id="UP000501690">
    <property type="component" value="Linkage Group LG9"/>
</dbReference>
<evidence type="ECO:0000313" key="2">
    <source>
        <dbReference type="EMBL" id="QCE06888.1"/>
    </source>
</evidence>
<evidence type="ECO:0000256" key="1">
    <source>
        <dbReference type="SAM" id="MobiDB-lite"/>
    </source>
</evidence>